<dbReference type="RefSeq" id="WP_191839595.1">
    <property type="nucleotide sequence ID" value="NZ_BAAALB010000009.1"/>
</dbReference>
<reference evidence="1 2" key="1">
    <citation type="submission" date="2021-01" db="EMBL/GenBank/DDBJ databases">
        <title>Whole genome shotgun sequence of Catellatospora chokoriensis NBRC 107358.</title>
        <authorList>
            <person name="Komaki H."/>
            <person name="Tamura T."/>
        </authorList>
    </citation>
    <scope>NUCLEOTIDE SEQUENCE [LARGE SCALE GENOMIC DNA]</scope>
    <source>
        <strain evidence="1 2">NBRC 107358</strain>
    </source>
</reference>
<dbReference type="AlphaFoldDB" id="A0A8J3NTK3"/>
<protein>
    <recommendedName>
        <fullName evidence="3">Trypsin-like peptidase domain-containing protein</fullName>
    </recommendedName>
</protein>
<dbReference type="SUPFAM" id="SSF50494">
    <property type="entry name" value="Trypsin-like serine proteases"/>
    <property type="match status" value="1"/>
</dbReference>
<dbReference type="InterPro" id="IPR009003">
    <property type="entry name" value="Peptidase_S1_PA"/>
</dbReference>
<proteinExistence type="predicted"/>
<sequence>MIDGRIVGSTRDLGSGFCLTDRVVATAAHVVRDHDETTLAFVTGSGNRIAVDRVQRDPTIDVAMLWLSRSLTLVPELADVVSDSRWRVSSRPFASDPLLSGTVTAIDHVITNASGHEVEVLQLEVDQVGVGSFGGYSGSAVTVDGAVIGVLVEQVTERLQRERRKAAANVLYAVPIGRVVRTFRLRVQVPAPRSSSPMLQLLDTAHFDLDALKSVILETKRNTDSRLLGFGIACPETAVMRRLCDWLPSYFGEIECRDWITLKPTVSSVSAAVRNVQRYMTGAGSRMNVVCPVLVHDASESSVAQFWDEIQGLLADTRQWLIVMFSGDPSVVYPAGVTRLASPRFEADDLAAWVREVTRFKRWPSRLAEAWAEILLEEATDGNELSIPLTYDLLRTSIRRVCYEPELLREQLEERVAR</sequence>
<evidence type="ECO:0000313" key="1">
    <source>
        <dbReference type="EMBL" id="GIF90260.1"/>
    </source>
</evidence>
<evidence type="ECO:0008006" key="3">
    <source>
        <dbReference type="Google" id="ProtNLM"/>
    </source>
</evidence>
<keyword evidence="2" id="KW-1185">Reference proteome</keyword>
<comment type="caution">
    <text evidence="1">The sequence shown here is derived from an EMBL/GenBank/DDBJ whole genome shotgun (WGS) entry which is preliminary data.</text>
</comment>
<name>A0A8J3NTK3_9ACTN</name>
<evidence type="ECO:0000313" key="2">
    <source>
        <dbReference type="Proteomes" id="UP000619293"/>
    </source>
</evidence>
<gene>
    <name evidence="1" type="ORF">Cch02nite_37040</name>
</gene>
<dbReference type="Pfam" id="PF13365">
    <property type="entry name" value="Trypsin_2"/>
    <property type="match status" value="1"/>
</dbReference>
<organism evidence="1 2">
    <name type="scientific">Catellatospora chokoriensis</name>
    <dbReference type="NCBI Taxonomy" id="310353"/>
    <lineage>
        <taxon>Bacteria</taxon>
        <taxon>Bacillati</taxon>
        <taxon>Actinomycetota</taxon>
        <taxon>Actinomycetes</taxon>
        <taxon>Micromonosporales</taxon>
        <taxon>Micromonosporaceae</taxon>
        <taxon>Catellatospora</taxon>
    </lineage>
</organism>
<dbReference type="EMBL" id="BONG01000021">
    <property type="protein sequence ID" value="GIF90260.1"/>
    <property type="molecule type" value="Genomic_DNA"/>
</dbReference>
<dbReference type="Gene3D" id="2.40.10.120">
    <property type="match status" value="1"/>
</dbReference>
<dbReference type="Proteomes" id="UP000619293">
    <property type="component" value="Unassembled WGS sequence"/>
</dbReference>
<accession>A0A8J3NTK3</accession>